<dbReference type="OrthoDB" id="1273722at2"/>
<dbReference type="RefSeq" id="WP_095975991.1">
    <property type="nucleotide sequence ID" value="NZ_CP022163.1"/>
</dbReference>
<sequence>MSEHASGIVPSGFFALRTPLLSFDALGAWGEGLEAPAARPEAREEALARDRVRLRERLRRWAADPLVREALFVASPMLMDSLPAWESAPESERGQKVERTLVRYFARMAGRATPFGLFAGLSVGHLAERTHLHIPGRMALRRHTRLDMDYVCALVERVRREPEVRRSLRYLPNSSLYRLAGQWRYLEMRSRGRERSYHLTAVESAPHLEATLERAGSGATLPRLASALVDEVAGVSYEEALAYVETLVREQLLLPTWAPTLTGPEPVPHLLEQARDVPALNEVHERLSSVQRALALIDAQPLGLSPDAYREVAHALEPLPVPVELPRLFQVDMFRSIPDATLSSPVVDEMLRGLEALRRMTPRRSGNSLLERFRQRFLERYESRCVPLAEALDEENGVGAVFSRGPGRSTGPLLGGFVLPRGRQEEEGRWSARWAHLLRRLEDVRGTDARELELTDEDLKAMEIHEPVSLPDAFGVVATLVGESAEAVDQGRFQLLLENLHGPSAGSYLGRFCHGEPALEARVREHLRAEEALRPDVLFAEVVHLPQDRMGNVTCRPRLRPNDLVFLGESGAGPEQRILLSDLWVSVEGSRVVLRSKRLGREIVPRMSNAHNYASYGLNIYRFLGQLQHTHASWLQFSWGPLARSSFLPRVVYGRTVLSLACWNMEAPRLEAWGRARDAERFDAVQRFRHEARLPRWICLRDEDNQLPIDLDNVLSVDTLVQAIKDRPRATLEELFPGPEALCARGEEGGYVHELVVPFVRTRSIVAPSRPMCASEMAAPRVRRGFAPGSEWLYLKLHAGPATLDRLLAGSLGEAIEKVLATGAAERWFFLRYWDPDAHLRLRFQGEPRRLEAEVWPLLRSACAAAMEAGHAWRLQWDTYEREVERYGGPVGIELAEALFQADSDAVLSLLRVEGADTEREQRWRLTLQGMDALLDALGFSLERKLEVVSRARAGFGTEFQVDKSFEVQLGERYRRESRFLETSLSGDPPPVWARRGERLRPVVERLLQAEREGMLDLPLEVLADSYLHLHVNRMLTDESRPQELILHDFLTRLYRSRLARLRKGR</sequence>
<keyword evidence="4" id="KW-1185">Reference proteome</keyword>
<dbReference type="Proteomes" id="UP000217289">
    <property type="component" value="Chromosome"/>
</dbReference>
<evidence type="ECO:0000259" key="2">
    <source>
        <dbReference type="Pfam" id="PF14028"/>
    </source>
</evidence>
<feature type="domain" description="Lantibiotic dehydratase N-terminal" evidence="1">
    <location>
        <begin position="63"/>
        <end position="720"/>
    </location>
</feature>
<dbReference type="Pfam" id="PF04738">
    <property type="entry name" value="Lant_dehydr_N"/>
    <property type="match status" value="1"/>
</dbReference>
<dbReference type="NCBIfam" id="TIGR03891">
    <property type="entry name" value="thiopep_ocin"/>
    <property type="match status" value="1"/>
</dbReference>
<dbReference type="EMBL" id="CP022163">
    <property type="protein sequence ID" value="ATB27146.1"/>
    <property type="molecule type" value="Genomic_DNA"/>
</dbReference>
<evidence type="ECO:0000313" key="4">
    <source>
        <dbReference type="Proteomes" id="UP000217289"/>
    </source>
</evidence>
<accession>A0A286NVG7</accession>
<reference evidence="3 4" key="1">
    <citation type="submission" date="2017-06" db="EMBL/GenBank/DDBJ databases">
        <authorList>
            <person name="Kim H.J."/>
            <person name="Triplett B.A."/>
        </authorList>
    </citation>
    <scope>NUCLEOTIDE SEQUENCE [LARGE SCALE GENOMIC DNA]</scope>
    <source>
        <strain evidence="3 4">DSM 14713</strain>
    </source>
</reference>
<name>A0A286NVG7_9BACT</name>
<dbReference type="Pfam" id="PF14028">
    <property type="entry name" value="Lant_dehydr_C"/>
    <property type="match status" value="1"/>
</dbReference>
<proteinExistence type="predicted"/>
<feature type="domain" description="Thiopeptide-type bacteriocin biosynthesis" evidence="2">
    <location>
        <begin position="792"/>
        <end position="1055"/>
    </location>
</feature>
<protein>
    <submittedName>
        <fullName evidence="3">Lanthionine biosynthesis protein</fullName>
    </submittedName>
</protein>
<evidence type="ECO:0000313" key="3">
    <source>
        <dbReference type="EMBL" id="ATB27146.1"/>
    </source>
</evidence>
<dbReference type="InterPro" id="IPR023809">
    <property type="entry name" value="Thiopep_bacteriocin_synth_dom"/>
</dbReference>
<evidence type="ECO:0000259" key="1">
    <source>
        <dbReference type="Pfam" id="PF04738"/>
    </source>
</evidence>
<organism evidence="3 4">
    <name type="scientific">Melittangium boletus DSM 14713</name>
    <dbReference type="NCBI Taxonomy" id="1294270"/>
    <lineage>
        <taxon>Bacteria</taxon>
        <taxon>Pseudomonadati</taxon>
        <taxon>Myxococcota</taxon>
        <taxon>Myxococcia</taxon>
        <taxon>Myxococcales</taxon>
        <taxon>Cystobacterineae</taxon>
        <taxon>Archangiaceae</taxon>
        <taxon>Melittangium</taxon>
    </lineage>
</organism>
<dbReference type="InterPro" id="IPR006827">
    <property type="entry name" value="Lant_deHydtase_N"/>
</dbReference>
<dbReference type="KEGG" id="mbd:MEBOL_000584"/>
<gene>
    <name evidence="3" type="ORF">MEBOL_000584</name>
</gene>
<dbReference type="AlphaFoldDB" id="A0A286NVG7"/>